<gene>
    <name evidence="1" type="ORF">LCGC14_2330160</name>
</gene>
<name>A0A0F9CFT5_9ZZZZ</name>
<sequence>MITTKLVRDKCGLRYEGHVLNAKPKKLKRRELIDIYKKEWDHK</sequence>
<proteinExistence type="predicted"/>
<organism evidence="1">
    <name type="scientific">marine sediment metagenome</name>
    <dbReference type="NCBI Taxonomy" id="412755"/>
    <lineage>
        <taxon>unclassified sequences</taxon>
        <taxon>metagenomes</taxon>
        <taxon>ecological metagenomes</taxon>
    </lineage>
</organism>
<protein>
    <submittedName>
        <fullName evidence="1">Uncharacterized protein</fullName>
    </submittedName>
</protein>
<dbReference type="EMBL" id="LAZR01033474">
    <property type="protein sequence ID" value="KKL47974.1"/>
    <property type="molecule type" value="Genomic_DNA"/>
</dbReference>
<accession>A0A0F9CFT5</accession>
<reference evidence="1" key="1">
    <citation type="journal article" date="2015" name="Nature">
        <title>Complex archaea that bridge the gap between prokaryotes and eukaryotes.</title>
        <authorList>
            <person name="Spang A."/>
            <person name="Saw J.H."/>
            <person name="Jorgensen S.L."/>
            <person name="Zaremba-Niedzwiedzka K."/>
            <person name="Martijn J."/>
            <person name="Lind A.E."/>
            <person name="van Eijk R."/>
            <person name="Schleper C."/>
            <person name="Guy L."/>
            <person name="Ettema T.J."/>
        </authorList>
    </citation>
    <scope>NUCLEOTIDE SEQUENCE</scope>
</reference>
<comment type="caution">
    <text evidence="1">The sequence shown here is derived from an EMBL/GenBank/DDBJ whole genome shotgun (WGS) entry which is preliminary data.</text>
</comment>
<evidence type="ECO:0000313" key="1">
    <source>
        <dbReference type="EMBL" id="KKL47974.1"/>
    </source>
</evidence>
<dbReference type="AlphaFoldDB" id="A0A0F9CFT5"/>